<keyword evidence="4 6" id="KW-1133">Transmembrane helix</keyword>
<dbReference type="Proteomes" id="UP001604335">
    <property type="component" value="Unassembled WGS sequence"/>
</dbReference>
<comment type="caution">
    <text evidence="7">The sequence shown here is derived from an EMBL/GenBank/DDBJ whole genome shotgun (WGS) entry which is preliminary data.</text>
</comment>
<dbReference type="RefSeq" id="WP_393012103.1">
    <property type="nucleotide sequence ID" value="NZ_JAZAQF010000049.1"/>
</dbReference>
<proteinExistence type="inferred from homology"/>
<comment type="subcellular location">
    <subcellularLocation>
        <location evidence="1">Membrane</location>
        <topology evidence="1">Multi-pass membrane protein</topology>
    </subcellularLocation>
</comment>
<dbReference type="Pfam" id="PF01594">
    <property type="entry name" value="AI-2E_transport"/>
    <property type="match status" value="1"/>
</dbReference>
<feature type="transmembrane region" description="Helical" evidence="6">
    <location>
        <begin position="301"/>
        <end position="326"/>
    </location>
</feature>
<gene>
    <name evidence="7" type="ORF">VPK24_08355</name>
</gene>
<evidence type="ECO:0000256" key="5">
    <source>
        <dbReference type="ARBA" id="ARBA00023136"/>
    </source>
</evidence>
<evidence type="ECO:0000313" key="8">
    <source>
        <dbReference type="Proteomes" id="UP001604335"/>
    </source>
</evidence>
<evidence type="ECO:0000256" key="6">
    <source>
        <dbReference type="SAM" id="Phobius"/>
    </source>
</evidence>
<evidence type="ECO:0000256" key="2">
    <source>
        <dbReference type="ARBA" id="ARBA00009773"/>
    </source>
</evidence>
<accession>A0ABW7C8Z9</accession>
<evidence type="ECO:0000313" key="7">
    <source>
        <dbReference type="EMBL" id="MFG3817647.1"/>
    </source>
</evidence>
<reference evidence="8" key="1">
    <citation type="journal article" date="2024" name="Algal Res.">
        <title>Biochemical, toxicological and genomic investigation of a high-biomass producing Limnothrix strain isolated from Italian shallow drinking water reservoir.</title>
        <authorList>
            <person name="Simonazzi M."/>
            <person name="Shishido T.K."/>
            <person name="Delbaje E."/>
            <person name="Wahlsten M."/>
            <person name="Fewer D.P."/>
            <person name="Sivonen K."/>
            <person name="Pezzolesi L."/>
            <person name="Pistocchi R."/>
        </authorList>
    </citation>
    <scope>NUCLEOTIDE SEQUENCE [LARGE SCALE GENOMIC DNA]</scope>
    <source>
        <strain evidence="8">LRLZ20PSL1</strain>
    </source>
</reference>
<keyword evidence="3 6" id="KW-0812">Transmembrane</keyword>
<comment type="similarity">
    <text evidence="2">Belongs to the autoinducer-2 exporter (AI-2E) (TC 2.A.86) family.</text>
</comment>
<dbReference type="PANTHER" id="PTHR21716:SF62">
    <property type="entry name" value="TRANSPORT PROTEIN YDBI-RELATED"/>
    <property type="match status" value="1"/>
</dbReference>
<dbReference type="PANTHER" id="PTHR21716">
    <property type="entry name" value="TRANSMEMBRANE PROTEIN"/>
    <property type="match status" value="1"/>
</dbReference>
<feature type="transmembrane region" description="Helical" evidence="6">
    <location>
        <begin position="207"/>
        <end position="229"/>
    </location>
</feature>
<keyword evidence="8" id="KW-1185">Reference proteome</keyword>
<feature type="transmembrane region" description="Helical" evidence="6">
    <location>
        <begin position="6"/>
        <end position="39"/>
    </location>
</feature>
<evidence type="ECO:0000256" key="4">
    <source>
        <dbReference type="ARBA" id="ARBA00022989"/>
    </source>
</evidence>
<sequence>MTLGRWLGLLVFIAALYVLWAVRQLVLMIFGAIAIAVAIDRLARALLTLQFRGRNLLQDRTKAIFGAIGLLVAFFLGAMLLVVPPFAAQFRELTELVPVALDRLDTWFSNLSQQPLGQWLQTVLPNPDFRSLLTQAQPAINPLFRGGFALFASTLGGFFNLLLVTILALMMLFDPLPYRNAFVQLFPSFYRRRVITILDRCRNSLDAWLLGILLNMSIIGVLSGTGLALMGVKLALAHGVLAGLLTFIPNVGPVLSVLPPMLVALLDDPLKSLLVLGWYVIVQQLETNLLTPMVMSKQVSLLPAVTLIAQIFFATFFGFTGLVLALPLTVVAQVWFQALLVEDVLDHWDQGPRWLRSSREGAIAANSEQALPAAVAGAGDDPQAPEPSDS</sequence>
<feature type="transmembrane region" description="Helical" evidence="6">
    <location>
        <begin position="148"/>
        <end position="173"/>
    </location>
</feature>
<dbReference type="InterPro" id="IPR002549">
    <property type="entry name" value="AI-2E-like"/>
</dbReference>
<organism evidence="7 8">
    <name type="scientific">Limnothrix redekei LRLZ20PSL1</name>
    <dbReference type="NCBI Taxonomy" id="3112953"/>
    <lineage>
        <taxon>Bacteria</taxon>
        <taxon>Bacillati</taxon>
        <taxon>Cyanobacteriota</taxon>
        <taxon>Cyanophyceae</taxon>
        <taxon>Pseudanabaenales</taxon>
        <taxon>Pseudanabaenaceae</taxon>
        <taxon>Limnothrix</taxon>
    </lineage>
</organism>
<feature type="transmembrane region" description="Helical" evidence="6">
    <location>
        <begin position="235"/>
        <end position="255"/>
    </location>
</feature>
<dbReference type="EMBL" id="JAZAQF010000049">
    <property type="protein sequence ID" value="MFG3817647.1"/>
    <property type="molecule type" value="Genomic_DNA"/>
</dbReference>
<evidence type="ECO:0000256" key="1">
    <source>
        <dbReference type="ARBA" id="ARBA00004141"/>
    </source>
</evidence>
<keyword evidence="5 6" id="KW-0472">Membrane</keyword>
<protein>
    <submittedName>
        <fullName evidence="7">AI-2E family transporter</fullName>
    </submittedName>
</protein>
<name>A0ABW7C8Z9_9CYAN</name>
<feature type="transmembrane region" description="Helical" evidence="6">
    <location>
        <begin position="60"/>
        <end position="83"/>
    </location>
</feature>
<evidence type="ECO:0000256" key="3">
    <source>
        <dbReference type="ARBA" id="ARBA00022692"/>
    </source>
</evidence>